<keyword evidence="5" id="KW-1185">Reference proteome</keyword>
<dbReference type="PANTHER" id="PTHR43094">
    <property type="entry name" value="AMINOTRANSFERASE"/>
    <property type="match status" value="1"/>
</dbReference>
<comment type="similarity">
    <text evidence="2 3">Belongs to the class-III pyridoxal-phosphate-dependent aminotransferase family.</text>
</comment>
<dbReference type="EMBL" id="JAHKRT010000004">
    <property type="protein sequence ID" value="MBU3077922.1"/>
    <property type="molecule type" value="Genomic_DNA"/>
</dbReference>
<proteinExistence type="inferred from homology"/>
<dbReference type="PROSITE" id="PS00600">
    <property type="entry name" value="AA_TRANSFER_CLASS_3"/>
    <property type="match status" value="1"/>
</dbReference>
<evidence type="ECO:0000313" key="4">
    <source>
        <dbReference type="EMBL" id="MBU3077922.1"/>
    </source>
</evidence>
<keyword evidence="4" id="KW-0032">Aminotransferase</keyword>
<comment type="caution">
    <text evidence="4">The sequence shown here is derived from an EMBL/GenBank/DDBJ whole genome shotgun (WGS) entry which is preliminary data.</text>
</comment>
<dbReference type="InterPro" id="IPR049704">
    <property type="entry name" value="Aminotrans_3_PPA_site"/>
</dbReference>
<dbReference type="PIRSF" id="PIRSF000521">
    <property type="entry name" value="Transaminase_4ab_Lys_Orn"/>
    <property type="match status" value="1"/>
</dbReference>
<name>A0ABS6BJ97_9SPHN</name>
<evidence type="ECO:0000256" key="1">
    <source>
        <dbReference type="ARBA" id="ARBA00001933"/>
    </source>
</evidence>
<sequence>MNRRNYNVSELRRLDVAHHLPAQSSYRLQQQMGGSRIITRAEGSTVWDAEGNAILDGMAGLWCVDIGYGRAELADVAREQMLELPYYNSFFRTATAPAVELAAKLASLHGGALQHIFFNTSGSESNDTVLRLVRYYWALKGQPERSIIISRHNAYHGSTVAGASLGGMSFMHVQGGLPIPGIEHIMQPYHFGDGFGEDPEEFALRAADALEERILAIGADKVAAFIGEPVQGAGGVIIPHRAYWQRIEAICRKYGVLIVSDEVICGFGRLGRWFGYQHFGFTPDIVSMAKGLSSGYLPISATAVSHEIVETLRATDDDFVHGYTYSGHPVAAAVALRNIEIMEREALVDRVADDAGPHFAEAIGALADHPLVGEVRTLGLIGAIELVAEKGTNRRHGKGGAAGPVVRDACIARGLMVRAIRDTIVMCPPFVITHEEIDRMAAIIRAALDEAVGTLAHLAGLPPPQLLEGAQPGL</sequence>
<dbReference type="GO" id="GO:0008483">
    <property type="term" value="F:transaminase activity"/>
    <property type="evidence" value="ECO:0007669"/>
    <property type="project" value="UniProtKB-KW"/>
</dbReference>
<accession>A0ABS6BJ97</accession>
<organism evidence="4 5">
    <name type="scientific">Sphingomonas quercus</name>
    <dbReference type="NCBI Taxonomy" id="2842451"/>
    <lineage>
        <taxon>Bacteria</taxon>
        <taxon>Pseudomonadati</taxon>
        <taxon>Pseudomonadota</taxon>
        <taxon>Alphaproteobacteria</taxon>
        <taxon>Sphingomonadales</taxon>
        <taxon>Sphingomonadaceae</taxon>
        <taxon>Sphingomonas</taxon>
    </lineage>
</organism>
<dbReference type="InterPro" id="IPR005814">
    <property type="entry name" value="Aminotrans_3"/>
</dbReference>
<keyword evidence="4" id="KW-0808">Transferase</keyword>
<protein>
    <submittedName>
        <fullName evidence="4">Aspartate aminotransferase family protein</fullName>
    </submittedName>
</protein>
<gene>
    <name evidence="4" type="ORF">KOF26_08600</name>
</gene>
<reference evidence="4 5" key="1">
    <citation type="submission" date="2021-06" db="EMBL/GenBank/DDBJ databases">
        <title>Sphingomonas sp. XMGL2, whole genome shotgun sequencing project.</title>
        <authorList>
            <person name="Zhao G."/>
            <person name="Shen L."/>
        </authorList>
    </citation>
    <scope>NUCLEOTIDE SEQUENCE [LARGE SCALE GENOMIC DNA]</scope>
    <source>
        <strain evidence="4 5">XMGL2</strain>
    </source>
</reference>
<evidence type="ECO:0000256" key="2">
    <source>
        <dbReference type="ARBA" id="ARBA00008954"/>
    </source>
</evidence>
<dbReference type="Pfam" id="PF00202">
    <property type="entry name" value="Aminotran_3"/>
    <property type="match status" value="1"/>
</dbReference>
<keyword evidence="3" id="KW-0663">Pyridoxal phosphate</keyword>
<dbReference type="RefSeq" id="WP_216323271.1">
    <property type="nucleotide sequence ID" value="NZ_JAHKRT010000004.1"/>
</dbReference>
<comment type="cofactor">
    <cofactor evidence="1">
        <name>pyridoxal 5'-phosphate</name>
        <dbReference type="ChEBI" id="CHEBI:597326"/>
    </cofactor>
</comment>
<evidence type="ECO:0000313" key="5">
    <source>
        <dbReference type="Proteomes" id="UP000776276"/>
    </source>
</evidence>
<dbReference type="PANTHER" id="PTHR43094:SF1">
    <property type="entry name" value="AMINOTRANSFERASE CLASS-III"/>
    <property type="match status" value="1"/>
</dbReference>
<dbReference type="CDD" id="cd00610">
    <property type="entry name" value="OAT_like"/>
    <property type="match status" value="1"/>
</dbReference>
<dbReference type="NCBIfam" id="NF005682">
    <property type="entry name" value="PRK07480.1"/>
    <property type="match status" value="1"/>
</dbReference>
<dbReference type="Proteomes" id="UP000776276">
    <property type="component" value="Unassembled WGS sequence"/>
</dbReference>
<evidence type="ECO:0000256" key="3">
    <source>
        <dbReference type="RuleBase" id="RU003560"/>
    </source>
</evidence>